<evidence type="ECO:0000313" key="11">
    <source>
        <dbReference type="Proteomes" id="UP000218231"/>
    </source>
</evidence>
<feature type="transmembrane region" description="Helical" evidence="8">
    <location>
        <begin position="167"/>
        <end position="192"/>
    </location>
</feature>
<name>A0A2A2KB16_9BILA</name>
<feature type="compositionally biased region" description="Basic and acidic residues" evidence="7">
    <location>
        <begin position="483"/>
        <end position="497"/>
    </location>
</feature>
<feature type="region of interest" description="Disordered" evidence="7">
    <location>
        <begin position="464"/>
        <end position="532"/>
    </location>
</feature>
<comment type="subcellular location">
    <subcellularLocation>
        <location evidence="1">Membrane</location>
        <topology evidence="1">Multi-pass membrane protein</topology>
    </subcellularLocation>
</comment>
<feature type="transmembrane region" description="Helical" evidence="8">
    <location>
        <begin position="247"/>
        <end position="271"/>
    </location>
</feature>
<dbReference type="STRING" id="2018661.A0A2A2KB16"/>
<keyword evidence="2" id="KW-0813">Transport</keyword>
<feature type="domain" description="Amino acid transporter transmembrane" evidence="9">
    <location>
        <begin position="167"/>
        <end position="372"/>
    </location>
</feature>
<evidence type="ECO:0000256" key="1">
    <source>
        <dbReference type="ARBA" id="ARBA00004141"/>
    </source>
</evidence>
<accession>A0A2A2KB16</accession>
<evidence type="ECO:0000256" key="2">
    <source>
        <dbReference type="ARBA" id="ARBA00022448"/>
    </source>
</evidence>
<protein>
    <recommendedName>
        <fullName evidence="9">Amino acid transporter transmembrane domain-containing protein</fullName>
    </recommendedName>
</protein>
<evidence type="ECO:0000256" key="5">
    <source>
        <dbReference type="ARBA" id="ARBA00022989"/>
    </source>
</evidence>
<comment type="caution">
    <text evidence="10">The sequence shown here is derived from an EMBL/GenBank/DDBJ whole genome shotgun (WGS) entry which is preliminary data.</text>
</comment>
<evidence type="ECO:0000259" key="9">
    <source>
        <dbReference type="Pfam" id="PF01490"/>
    </source>
</evidence>
<organism evidence="10 11">
    <name type="scientific">Diploscapter pachys</name>
    <dbReference type="NCBI Taxonomy" id="2018661"/>
    <lineage>
        <taxon>Eukaryota</taxon>
        <taxon>Metazoa</taxon>
        <taxon>Ecdysozoa</taxon>
        <taxon>Nematoda</taxon>
        <taxon>Chromadorea</taxon>
        <taxon>Rhabditida</taxon>
        <taxon>Rhabditina</taxon>
        <taxon>Rhabditomorpha</taxon>
        <taxon>Rhabditoidea</taxon>
        <taxon>Rhabditidae</taxon>
        <taxon>Diploscapter</taxon>
    </lineage>
</organism>
<feature type="transmembrane region" description="Helical" evidence="8">
    <location>
        <begin position="317"/>
        <end position="340"/>
    </location>
</feature>
<dbReference type="OrthoDB" id="513400at2759"/>
<evidence type="ECO:0000256" key="8">
    <source>
        <dbReference type="SAM" id="Phobius"/>
    </source>
</evidence>
<dbReference type="GO" id="GO:0016020">
    <property type="term" value="C:membrane"/>
    <property type="evidence" value="ECO:0007669"/>
    <property type="project" value="UniProtKB-SubCell"/>
</dbReference>
<feature type="transmembrane region" description="Helical" evidence="8">
    <location>
        <begin position="352"/>
        <end position="372"/>
    </location>
</feature>
<evidence type="ECO:0000313" key="10">
    <source>
        <dbReference type="EMBL" id="PAV71135.1"/>
    </source>
</evidence>
<evidence type="ECO:0000256" key="7">
    <source>
        <dbReference type="SAM" id="MobiDB-lite"/>
    </source>
</evidence>
<keyword evidence="4" id="KW-0029">Amino-acid transport</keyword>
<reference evidence="10 11" key="1">
    <citation type="journal article" date="2017" name="Curr. Biol.">
        <title>Genome architecture and evolution of a unichromosomal asexual nematode.</title>
        <authorList>
            <person name="Fradin H."/>
            <person name="Zegar C."/>
            <person name="Gutwein M."/>
            <person name="Lucas J."/>
            <person name="Kovtun M."/>
            <person name="Corcoran D."/>
            <person name="Baugh L.R."/>
            <person name="Kiontke K."/>
            <person name="Gunsalus K."/>
            <person name="Fitch D.H."/>
            <person name="Piano F."/>
        </authorList>
    </citation>
    <scope>NUCLEOTIDE SEQUENCE [LARGE SCALE GENOMIC DNA]</scope>
    <source>
        <strain evidence="10">PF1309</strain>
    </source>
</reference>
<feature type="transmembrane region" description="Helical" evidence="8">
    <location>
        <begin position="292"/>
        <end position="311"/>
    </location>
</feature>
<dbReference type="GO" id="GO:0015179">
    <property type="term" value="F:L-amino acid transmembrane transporter activity"/>
    <property type="evidence" value="ECO:0007669"/>
    <property type="project" value="TreeGrafter"/>
</dbReference>
<keyword evidence="6 8" id="KW-0472">Membrane</keyword>
<proteinExistence type="predicted"/>
<dbReference type="Proteomes" id="UP000218231">
    <property type="component" value="Unassembled WGS sequence"/>
</dbReference>
<feature type="compositionally biased region" description="Basic and acidic residues" evidence="7">
    <location>
        <begin position="464"/>
        <end position="473"/>
    </location>
</feature>
<dbReference type="Pfam" id="PF01490">
    <property type="entry name" value="Aa_trans"/>
    <property type="match status" value="1"/>
</dbReference>
<dbReference type="InterPro" id="IPR013057">
    <property type="entry name" value="AA_transpt_TM"/>
</dbReference>
<dbReference type="PANTHER" id="PTHR22950:SF646">
    <property type="entry name" value="SODIUM-COUPLED NEUTRAL AMINO ACID TRANSPORTER 10-RELATED"/>
    <property type="match status" value="1"/>
</dbReference>
<evidence type="ECO:0000256" key="6">
    <source>
        <dbReference type="ARBA" id="ARBA00023136"/>
    </source>
</evidence>
<feature type="region of interest" description="Disordered" evidence="7">
    <location>
        <begin position="18"/>
        <end position="47"/>
    </location>
</feature>
<keyword evidence="11" id="KW-1185">Reference proteome</keyword>
<sequence>MKKRSDFNDDTESLIVSRSHSKVDTARASSDAEIDDDDEDRRIHSNSSPFNSMPHVFNLANCIIGVSILAMPFVFQQCGILLAVVMIMFCSILTKRITEISMLCFLMSSVIAFLVVIGDLGPHIAADYLELEAPTQRLRVLIIIFEAIPSLIEGKWSVHVVWWRSEGFLSCLPIVCMAMSCQTQLFCVIDCIKDASTSKVDTVVNNAINFCSAMYAAVGLFGYVAFYYKELHGDVLVELESTIFTQLLKLCFMLSIAFSIPLMLFPLRIAIFNLLLRPSGCELPAVSLHNSTFHILTVIILFSNSMVAIMIPNVEFILGLTGSLIGSIVSPILPCIIFICIGGRRGHSSLPYAKICLIIGIFMLLMSTWATLQSDRKSNVVEKPKPKDSIVDHPDLESLERLEEKVLDSNMNISQKLNDIAGLAAKGQQKEAERLIVEMKEQQKEQQELIKKQEKIVENLNKHMERHKLENDKTTNTTPKLQPAEEKKEEPKTEQKVENPNPEIPVAQKVETAEKSPMQEVPKTENEKQNEV</sequence>
<evidence type="ECO:0000256" key="3">
    <source>
        <dbReference type="ARBA" id="ARBA00022692"/>
    </source>
</evidence>
<feature type="transmembrane region" description="Helical" evidence="8">
    <location>
        <begin position="63"/>
        <end position="93"/>
    </location>
</feature>
<gene>
    <name evidence="10" type="ORF">WR25_07335</name>
</gene>
<feature type="transmembrane region" description="Helical" evidence="8">
    <location>
        <begin position="204"/>
        <end position="227"/>
    </location>
</feature>
<feature type="compositionally biased region" description="Basic and acidic residues" evidence="7">
    <location>
        <begin position="522"/>
        <end position="532"/>
    </location>
</feature>
<keyword evidence="3 8" id="KW-0812">Transmembrane</keyword>
<feature type="transmembrane region" description="Helical" evidence="8">
    <location>
        <begin position="100"/>
        <end position="118"/>
    </location>
</feature>
<dbReference type="PANTHER" id="PTHR22950">
    <property type="entry name" value="AMINO ACID TRANSPORTER"/>
    <property type="match status" value="1"/>
</dbReference>
<keyword evidence="5 8" id="KW-1133">Transmembrane helix</keyword>
<evidence type="ECO:0000256" key="4">
    <source>
        <dbReference type="ARBA" id="ARBA00022970"/>
    </source>
</evidence>
<dbReference type="AlphaFoldDB" id="A0A2A2KB16"/>
<dbReference type="EMBL" id="LIAE01009124">
    <property type="protein sequence ID" value="PAV71135.1"/>
    <property type="molecule type" value="Genomic_DNA"/>
</dbReference>